<dbReference type="CDD" id="cd00590">
    <property type="entry name" value="RRM_SF"/>
    <property type="match status" value="1"/>
</dbReference>
<accession>A0A367JSE3</accession>
<keyword evidence="1" id="KW-0694">RNA-binding</keyword>
<keyword evidence="5" id="KW-1185">Reference proteome</keyword>
<comment type="caution">
    <text evidence="4">The sequence shown here is derived from an EMBL/GenBank/DDBJ whole genome shotgun (WGS) entry which is preliminary data.</text>
</comment>
<dbReference type="Gene3D" id="3.30.70.330">
    <property type="match status" value="1"/>
</dbReference>
<dbReference type="PANTHER" id="PTHR48038">
    <property type="entry name" value="RIBONUCLEOPROTEIN RB97D"/>
    <property type="match status" value="1"/>
</dbReference>
<dbReference type="PROSITE" id="PS50102">
    <property type="entry name" value="RRM"/>
    <property type="match status" value="1"/>
</dbReference>
<sequence length="297" mass="34916">MSLEEKSTEINNSLSKVTKEPEQNRTRSPSLEPEEEEELDEFGRVKRRRQKFKNERSEDEADERYDSDRGRREDDYYSHRRHRQRSSSRSRSHSRSRSRSPRRSYRRRYSDSESDYEHYRSSSRHRHHRSSRYSRHHHSNSRGGDVYSEAAQYIDTEFYPTKVYVGDLENVTEKQLEYAFSRFGALEDVRLVEGKDYGFVTFEKKDAALAAIRSLHGTLLGSKRIKVNRAKIPERNKVGFGNVPWQDEDGLLAKEALYENNHSRRPSLPDYSTSTSLPLDPRAASIPNRVLTSYDDL</sequence>
<feature type="domain" description="RRM" evidence="3">
    <location>
        <begin position="161"/>
        <end position="232"/>
    </location>
</feature>
<dbReference type="Pfam" id="PF00076">
    <property type="entry name" value="RRM_1"/>
    <property type="match status" value="1"/>
</dbReference>
<reference evidence="4 5" key="1">
    <citation type="journal article" date="2018" name="G3 (Bethesda)">
        <title>Phylogenetic and Phylogenomic Definition of Rhizopus Species.</title>
        <authorList>
            <person name="Gryganskyi A.P."/>
            <person name="Golan J."/>
            <person name="Dolatabadi S."/>
            <person name="Mondo S."/>
            <person name="Robb S."/>
            <person name="Idnurm A."/>
            <person name="Muszewska A."/>
            <person name="Steczkiewicz K."/>
            <person name="Masonjones S."/>
            <person name="Liao H.L."/>
            <person name="Gajdeczka M.T."/>
            <person name="Anike F."/>
            <person name="Vuek A."/>
            <person name="Anishchenko I.M."/>
            <person name="Voigt K."/>
            <person name="de Hoog G.S."/>
            <person name="Smith M.E."/>
            <person name="Heitman J."/>
            <person name="Vilgalys R."/>
            <person name="Stajich J.E."/>
        </authorList>
    </citation>
    <scope>NUCLEOTIDE SEQUENCE [LARGE SCALE GENOMIC DNA]</scope>
    <source>
        <strain evidence="4 5">LSU 92-RS-03</strain>
    </source>
</reference>
<dbReference type="EMBL" id="PJQM01002777">
    <property type="protein sequence ID" value="RCH92857.1"/>
    <property type="molecule type" value="Genomic_DNA"/>
</dbReference>
<dbReference type="InterPro" id="IPR035979">
    <property type="entry name" value="RBD_domain_sf"/>
</dbReference>
<evidence type="ECO:0000313" key="5">
    <source>
        <dbReference type="Proteomes" id="UP000253551"/>
    </source>
</evidence>
<dbReference type="OrthoDB" id="446113at2759"/>
<evidence type="ECO:0000256" key="1">
    <source>
        <dbReference type="PROSITE-ProRule" id="PRU00176"/>
    </source>
</evidence>
<feature type="compositionally biased region" description="Basic residues" evidence="2">
    <location>
        <begin position="121"/>
        <end position="140"/>
    </location>
</feature>
<feature type="compositionally biased region" description="Basic and acidic residues" evidence="2">
    <location>
        <begin position="108"/>
        <end position="120"/>
    </location>
</feature>
<protein>
    <recommendedName>
        <fullName evidence="3">RRM domain-containing protein</fullName>
    </recommendedName>
</protein>
<dbReference type="Proteomes" id="UP000253551">
    <property type="component" value="Unassembled WGS sequence"/>
</dbReference>
<dbReference type="GO" id="GO:0003723">
    <property type="term" value="F:RNA binding"/>
    <property type="evidence" value="ECO:0007669"/>
    <property type="project" value="UniProtKB-UniRule"/>
</dbReference>
<dbReference type="SUPFAM" id="SSF54928">
    <property type="entry name" value="RNA-binding domain, RBD"/>
    <property type="match status" value="1"/>
</dbReference>
<dbReference type="AlphaFoldDB" id="A0A367JSE3"/>
<dbReference type="InterPro" id="IPR012677">
    <property type="entry name" value="Nucleotide-bd_a/b_plait_sf"/>
</dbReference>
<proteinExistence type="predicted"/>
<evidence type="ECO:0000259" key="3">
    <source>
        <dbReference type="PROSITE" id="PS50102"/>
    </source>
</evidence>
<dbReference type="SMART" id="SM00360">
    <property type="entry name" value="RRM"/>
    <property type="match status" value="1"/>
</dbReference>
<organism evidence="4 5">
    <name type="scientific">Rhizopus stolonifer</name>
    <name type="common">Rhizopus nigricans</name>
    <dbReference type="NCBI Taxonomy" id="4846"/>
    <lineage>
        <taxon>Eukaryota</taxon>
        <taxon>Fungi</taxon>
        <taxon>Fungi incertae sedis</taxon>
        <taxon>Mucoromycota</taxon>
        <taxon>Mucoromycotina</taxon>
        <taxon>Mucoromycetes</taxon>
        <taxon>Mucorales</taxon>
        <taxon>Mucorineae</taxon>
        <taxon>Rhizopodaceae</taxon>
        <taxon>Rhizopus</taxon>
    </lineage>
</organism>
<dbReference type="STRING" id="4846.A0A367JSE3"/>
<dbReference type="InterPro" id="IPR000504">
    <property type="entry name" value="RRM_dom"/>
</dbReference>
<evidence type="ECO:0000313" key="4">
    <source>
        <dbReference type="EMBL" id="RCH92857.1"/>
    </source>
</evidence>
<dbReference type="PANTHER" id="PTHR48038:SF1">
    <property type="entry name" value="RIBONUCLEOPROTEIN RB97D"/>
    <property type="match status" value="1"/>
</dbReference>
<gene>
    <name evidence="4" type="ORF">CU098_006836</name>
</gene>
<feature type="compositionally biased region" description="Basic residues" evidence="2">
    <location>
        <begin position="79"/>
        <end position="107"/>
    </location>
</feature>
<feature type="region of interest" description="Disordered" evidence="2">
    <location>
        <begin position="263"/>
        <end position="282"/>
    </location>
</feature>
<feature type="region of interest" description="Disordered" evidence="2">
    <location>
        <begin position="1"/>
        <end position="146"/>
    </location>
</feature>
<feature type="compositionally biased region" description="Basic and acidic residues" evidence="2">
    <location>
        <begin position="64"/>
        <end position="78"/>
    </location>
</feature>
<evidence type="ECO:0000256" key="2">
    <source>
        <dbReference type="SAM" id="MobiDB-lite"/>
    </source>
</evidence>
<name>A0A367JSE3_RHIST</name>